<dbReference type="AlphaFoldDB" id="A0A7W5XP76"/>
<dbReference type="RefSeq" id="WP_183358012.1">
    <property type="nucleotide sequence ID" value="NZ_BAABKR010000001.1"/>
</dbReference>
<organism evidence="1 2">
    <name type="scientific">Garicola koreensis</name>
    <dbReference type="NCBI Taxonomy" id="1262554"/>
    <lineage>
        <taxon>Bacteria</taxon>
        <taxon>Bacillati</taxon>
        <taxon>Actinomycetota</taxon>
        <taxon>Actinomycetes</taxon>
        <taxon>Micrococcales</taxon>
        <taxon>Micrococcaceae</taxon>
        <taxon>Garicola</taxon>
    </lineage>
</organism>
<gene>
    <name evidence="1" type="ORF">FHX47_001216</name>
</gene>
<sequence length="91" mass="10199">MDTTAYQPFTEAELEAMRAIEADQDWHNEAQARIAHADALLERISQDIETVPAHARAHAADMLDSVIDLLERMNSRFSPKGAEPTPQEPPF</sequence>
<proteinExistence type="predicted"/>
<accession>A0A7W5XP76</accession>
<evidence type="ECO:0000313" key="2">
    <source>
        <dbReference type="Proteomes" id="UP000547528"/>
    </source>
</evidence>
<dbReference type="Proteomes" id="UP000547528">
    <property type="component" value="Unassembled WGS sequence"/>
</dbReference>
<evidence type="ECO:0000313" key="1">
    <source>
        <dbReference type="EMBL" id="MBB3667597.1"/>
    </source>
</evidence>
<comment type="caution">
    <text evidence="1">The sequence shown here is derived from an EMBL/GenBank/DDBJ whole genome shotgun (WGS) entry which is preliminary data.</text>
</comment>
<protein>
    <submittedName>
        <fullName evidence="1">Uncharacterized protein (UPF0147 family)</fullName>
    </submittedName>
</protein>
<name>A0A7W5XP76_9MICC</name>
<reference evidence="1 2" key="1">
    <citation type="submission" date="2020-08" db="EMBL/GenBank/DDBJ databases">
        <title>Sequencing the genomes of 1000 actinobacteria strains.</title>
        <authorList>
            <person name="Klenk H.-P."/>
        </authorList>
    </citation>
    <scope>NUCLEOTIDE SEQUENCE [LARGE SCALE GENOMIC DNA]</scope>
    <source>
        <strain evidence="1 2">DSM 28238</strain>
    </source>
</reference>
<keyword evidence="2" id="KW-1185">Reference proteome</keyword>
<dbReference type="EMBL" id="JACIBT010000002">
    <property type="protein sequence ID" value="MBB3667597.1"/>
    <property type="molecule type" value="Genomic_DNA"/>
</dbReference>